<organism evidence="3 4">
    <name type="scientific">Elasticomyces elasticus</name>
    <dbReference type="NCBI Taxonomy" id="574655"/>
    <lineage>
        <taxon>Eukaryota</taxon>
        <taxon>Fungi</taxon>
        <taxon>Dikarya</taxon>
        <taxon>Ascomycota</taxon>
        <taxon>Pezizomycotina</taxon>
        <taxon>Dothideomycetes</taxon>
        <taxon>Dothideomycetidae</taxon>
        <taxon>Mycosphaerellales</taxon>
        <taxon>Teratosphaeriaceae</taxon>
        <taxon>Elasticomyces</taxon>
    </lineage>
</organism>
<name>A0AAN7W9A6_9PEZI</name>
<evidence type="ECO:0000313" key="4">
    <source>
        <dbReference type="Proteomes" id="UP001310594"/>
    </source>
</evidence>
<feature type="compositionally biased region" description="Polar residues" evidence="1">
    <location>
        <begin position="114"/>
        <end position="145"/>
    </location>
</feature>
<feature type="transmembrane region" description="Helical" evidence="2">
    <location>
        <begin position="55"/>
        <end position="78"/>
    </location>
</feature>
<dbReference type="AlphaFoldDB" id="A0AAN7W9A6"/>
<reference evidence="3" key="1">
    <citation type="submission" date="2023-08" db="EMBL/GenBank/DDBJ databases">
        <title>Black Yeasts Isolated from many extreme environments.</title>
        <authorList>
            <person name="Coleine C."/>
            <person name="Stajich J.E."/>
            <person name="Selbmann L."/>
        </authorList>
    </citation>
    <scope>NUCLEOTIDE SEQUENCE</scope>
    <source>
        <strain evidence="3">CCFEE 5810</strain>
    </source>
</reference>
<sequence>MTGGSGLSLRADQVATLLQSVLSSPSETASATQVTVTVTPSATADPSGLYTRTDMVALGAGLGAPLFLVLCFCGFMLLRERQKHAKPKLMYKLPDSCKDEFTFRPPPIPVSPYAASSVSDANSRASFRTTGSQKPEHQQTWQQRYETMAQRGQIHEKERHELDTGFAKELPRHELPDRRVSRDG</sequence>
<evidence type="ECO:0000256" key="2">
    <source>
        <dbReference type="SAM" id="Phobius"/>
    </source>
</evidence>
<accession>A0AAN7W9A6</accession>
<evidence type="ECO:0000256" key="1">
    <source>
        <dbReference type="SAM" id="MobiDB-lite"/>
    </source>
</evidence>
<comment type="caution">
    <text evidence="3">The sequence shown here is derived from an EMBL/GenBank/DDBJ whole genome shotgun (WGS) entry which is preliminary data.</text>
</comment>
<feature type="region of interest" description="Disordered" evidence="1">
    <location>
        <begin position="113"/>
        <end position="184"/>
    </location>
</feature>
<evidence type="ECO:0000313" key="3">
    <source>
        <dbReference type="EMBL" id="KAK5702626.1"/>
    </source>
</evidence>
<proteinExistence type="predicted"/>
<keyword evidence="2" id="KW-1133">Transmembrane helix</keyword>
<feature type="compositionally biased region" description="Basic and acidic residues" evidence="1">
    <location>
        <begin position="169"/>
        <end position="184"/>
    </location>
</feature>
<protein>
    <recommendedName>
        <fullName evidence="5">Transmembrane protein</fullName>
    </recommendedName>
</protein>
<dbReference type="Proteomes" id="UP001310594">
    <property type="component" value="Unassembled WGS sequence"/>
</dbReference>
<evidence type="ECO:0008006" key="5">
    <source>
        <dbReference type="Google" id="ProtNLM"/>
    </source>
</evidence>
<feature type="compositionally biased region" description="Basic and acidic residues" evidence="1">
    <location>
        <begin position="153"/>
        <end position="163"/>
    </location>
</feature>
<keyword evidence="2" id="KW-0472">Membrane</keyword>
<dbReference type="EMBL" id="JAVRQU010000005">
    <property type="protein sequence ID" value="KAK5702626.1"/>
    <property type="molecule type" value="Genomic_DNA"/>
</dbReference>
<gene>
    <name evidence="3" type="ORF">LTR97_003571</name>
</gene>
<keyword evidence="2" id="KW-0812">Transmembrane</keyword>